<keyword evidence="2" id="KW-1133">Transmembrane helix</keyword>
<dbReference type="AlphaFoldDB" id="T1IS60"/>
<dbReference type="GO" id="GO:0016020">
    <property type="term" value="C:membrane"/>
    <property type="evidence" value="ECO:0007669"/>
    <property type="project" value="InterPro"/>
</dbReference>
<reference evidence="4" key="1">
    <citation type="submission" date="2011-05" db="EMBL/GenBank/DDBJ databases">
        <authorList>
            <person name="Richards S.R."/>
            <person name="Qu J."/>
            <person name="Jiang H."/>
            <person name="Jhangiani S.N."/>
            <person name="Agravi P."/>
            <person name="Goodspeed R."/>
            <person name="Gross S."/>
            <person name="Mandapat C."/>
            <person name="Jackson L."/>
            <person name="Mathew T."/>
            <person name="Pu L."/>
            <person name="Thornton R."/>
            <person name="Saada N."/>
            <person name="Wilczek-Boney K.B."/>
            <person name="Lee S."/>
            <person name="Kovar C."/>
            <person name="Wu Y."/>
            <person name="Scherer S.E."/>
            <person name="Worley K.C."/>
            <person name="Muzny D.M."/>
            <person name="Gibbs R."/>
        </authorList>
    </citation>
    <scope>NUCLEOTIDE SEQUENCE</scope>
    <source>
        <strain evidence="4">Brora</strain>
    </source>
</reference>
<feature type="transmembrane region" description="Helical" evidence="2">
    <location>
        <begin position="285"/>
        <end position="306"/>
    </location>
</feature>
<evidence type="ECO:0000256" key="1">
    <source>
        <dbReference type="SAM" id="MobiDB-lite"/>
    </source>
</evidence>
<dbReference type="Proteomes" id="UP000014500">
    <property type="component" value="Unassembled WGS sequence"/>
</dbReference>
<protein>
    <recommendedName>
        <fullName evidence="5">Small conductance calcium-activated potassium channel protein</fullName>
    </recommendedName>
</protein>
<feature type="transmembrane region" description="Helical" evidence="2">
    <location>
        <begin position="248"/>
        <end position="265"/>
    </location>
</feature>
<name>T1IS60_STRMM</name>
<dbReference type="Pfam" id="PF03530">
    <property type="entry name" value="SK_channel"/>
    <property type="match status" value="1"/>
</dbReference>
<feature type="compositionally biased region" description="Polar residues" evidence="1">
    <location>
        <begin position="36"/>
        <end position="59"/>
    </location>
</feature>
<proteinExistence type="predicted"/>
<evidence type="ECO:0008006" key="5">
    <source>
        <dbReference type="Google" id="ProtNLM"/>
    </source>
</evidence>
<dbReference type="EMBL" id="JH431423">
    <property type="status" value="NOT_ANNOTATED_CDS"/>
    <property type="molecule type" value="Genomic_DNA"/>
</dbReference>
<organism evidence="3 4">
    <name type="scientific">Strigamia maritima</name>
    <name type="common">European centipede</name>
    <name type="synonym">Geophilus maritimus</name>
    <dbReference type="NCBI Taxonomy" id="126957"/>
    <lineage>
        <taxon>Eukaryota</taxon>
        <taxon>Metazoa</taxon>
        <taxon>Ecdysozoa</taxon>
        <taxon>Arthropoda</taxon>
        <taxon>Myriapoda</taxon>
        <taxon>Chilopoda</taxon>
        <taxon>Pleurostigmophora</taxon>
        <taxon>Geophilomorpha</taxon>
        <taxon>Linotaeniidae</taxon>
        <taxon>Strigamia</taxon>
    </lineage>
</organism>
<evidence type="ECO:0000313" key="4">
    <source>
        <dbReference type="Proteomes" id="UP000014500"/>
    </source>
</evidence>
<evidence type="ECO:0000256" key="2">
    <source>
        <dbReference type="SAM" id="Phobius"/>
    </source>
</evidence>
<dbReference type="InterPro" id="IPR015449">
    <property type="entry name" value="K_chnl_Ca-activ_SK"/>
</dbReference>
<feature type="region of interest" description="Disordered" evidence="1">
    <location>
        <begin position="27"/>
        <end position="59"/>
    </location>
</feature>
<keyword evidence="2" id="KW-0812">Transmembrane</keyword>
<accession>T1IS60</accession>
<keyword evidence="2" id="KW-0472">Membrane</keyword>
<keyword evidence="4" id="KW-1185">Reference proteome</keyword>
<dbReference type="STRING" id="126957.T1IS60"/>
<dbReference type="EnsemblMetazoa" id="SMAR003923-RA">
    <property type="protein sequence ID" value="SMAR003923-PA"/>
    <property type="gene ID" value="SMAR003923"/>
</dbReference>
<dbReference type="HOGENOM" id="CLU_901886_0_0_1"/>
<sequence>MSVVTVTPAGSHPHACVIDTAPTPRLPAPSCGDDPTCTSQGSANKQLSSHNPRSVQDATRSVPDIALHCRRCSDHAAANEDIVPLGAGRTRPSVLLAPYTYTGLSLGLSRAGSRESVRSVLGERLSRDPIIRQHSHPEATCYHCNQQALAGGGRNEIIAEIAADSMRVNGALRHFKQLRKPCLGSPSPSLSGSMKGLVRGDIEDPGLALVGVNAERAGSQQHHRRSHKPNVGYRLGRRKALFEKRKRISDYALVMGMFGILMMVVENELFSGGLYTKASFYSTAFKTLISVSTVVLLGLIVAYHALEVQ</sequence>
<dbReference type="PANTHER" id="PTHR10153">
    <property type="entry name" value="SMALL CONDUCTANCE CALCIUM-ACTIVATED POTASSIUM CHANNEL"/>
    <property type="match status" value="1"/>
</dbReference>
<dbReference type="GO" id="GO:0016286">
    <property type="term" value="F:small conductance calcium-activated potassium channel activity"/>
    <property type="evidence" value="ECO:0007669"/>
    <property type="project" value="InterPro"/>
</dbReference>
<dbReference type="eggNOG" id="KOG3684">
    <property type="taxonomic scope" value="Eukaryota"/>
</dbReference>
<evidence type="ECO:0000313" key="3">
    <source>
        <dbReference type="EnsemblMetazoa" id="SMAR003923-PA"/>
    </source>
</evidence>
<reference evidence="3" key="2">
    <citation type="submission" date="2015-02" db="UniProtKB">
        <authorList>
            <consortium name="EnsemblMetazoa"/>
        </authorList>
    </citation>
    <scope>IDENTIFICATION</scope>
</reference>